<sequence length="301" mass="33400">MMMDLFQLRCFVAVSEELHFGKAATRLHMTQPPLSRQIQLLEESVGARLLERTSRSVRLTSAGAALYPDALKILRLADDAATAARLTARGDTGRVVVGYTAVAGYVLIPTLLKLAREALPGIDIVLEEMVSAEQFRALAAEALDLAFVRPMHSEAELDYHCVVREPMQLALPADHPLARRRRIALDDLAGQPLVMYSEKEGKYFHDKIKSLFVATGVQPHYVHHIGQTHTIMALVQAGIGLAIVPASAKHVRFENVTFRDLWRQDVVAEIYLAWRRAGRNPAQQRLREFIVEHLTGAAASG</sequence>
<dbReference type="SUPFAM" id="SSF46785">
    <property type="entry name" value="Winged helix' DNA-binding domain"/>
    <property type="match status" value="1"/>
</dbReference>
<organism evidence="6 7">
    <name type="scientific">Azohydromonas caseinilytica</name>
    <dbReference type="NCBI Taxonomy" id="2728836"/>
    <lineage>
        <taxon>Bacteria</taxon>
        <taxon>Pseudomonadati</taxon>
        <taxon>Pseudomonadota</taxon>
        <taxon>Betaproteobacteria</taxon>
        <taxon>Burkholderiales</taxon>
        <taxon>Sphaerotilaceae</taxon>
        <taxon>Azohydromonas</taxon>
    </lineage>
</organism>
<proteinExistence type="inferred from homology"/>
<dbReference type="PANTHER" id="PTHR30346:SF0">
    <property type="entry name" value="HCA OPERON TRANSCRIPTIONAL ACTIVATOR HCAR"/>
    <property type="match status" value="1"/>
</dbReference>
<dbReference type="Pfam" id="PF00126">
    <property type="entry name" value="HTH_1"/>
    <property type="match status" value="1"/>
</dbReference>
<evidence type="ECO:0000313" key="7">
    <source>
        <dbReference type="Proteomes" id="UP000574067"/>
    </source>
</evidence>
<dbReference type="Gene3D" id="3.40.190.10">
    <property type="entry name" value="Periplasmic binding protein-like II"/>
    <property type="match status" value="2"/>
</dbReference>
<evidence type="ECO:0000256" key="4">
    <source>
        <dbReference type="ARBA" id="ARBA00023163"/>
    </source>
</evidence>
<keyword evidence="7" id="KW-1185">Reference proteome</keyword>
<dbReference type="InterPro" id="IPR036390">
    <property type="entry name" value="WH_DNA-bd_sf"/>
</dbReference>
<dbReference type="FunFam" id="1.10.10.10:FF:000001">
    <property type="entry name" value="LysR family transcriptional regulator"/>
    <property type="match status" value="1"/>
</dbReference>
<dbReference type="SUPFAM" id="SSF53850">
    <property type="entry name" value="Periplasmic binding protein-like II"/>
    <property type="match status" value="1"/>
</dbReference>
<gene>
    <name evidence="6" type="ORF">HHL10_13195</name>
</gene>
<dbReference type="GO" id="GO:0032993">
    <property type="term" value="C:protein-DNA complex"/>
    <property type="evidence" value="ECO:0007669"/>
    <property type="project" value="TreeGrafter"/>
</dbReference>
<dbReference type="PROSITE" id="PS50931">
    <property type="entry name" value="HTH_LYSR"/>
    <property type="match status" value="1"/>
</dbReference>
<keyword evidence="2" id="KW-0805">Transcription regulation</keyword>
<dbReference type="GO" id="GO:0003677">
    <property type="term" value="F:DNA binding"/>
    <property type="evidence" value="ECO:0007669"/>
    <property type="project" value="UniProtKB-KW"/>
</dbReference>
<dbReference type="AlphaFoldDB" id="A0A848FBX2"/>
<comment type="caution">
    <text evidence="6">The sequence shown here is derived from an EMBL/GenBank/DDBJ whole genome shotgun (WGS) entry which is preliminary data.</text>
</comment>
<evidence type="ECO:0000313" key="6">
    <source>
        <dbReference type="EMBL" id="NML15929.1"/>
    </source>
</evidence>
<protein>
    <submittedName>
        <fullName evidence="6">LysR family transcriptional regulator</fullName>
    </submittedName>
</protein>
<evidence type="ECO:0000256" key="3">
    <source>
        <dbReference type="ARBA" id="ARBA00023125"/>
    </source>
</evidence>
<feature type="domain" description="HTH lysR-type" evidence="5">
    <location>
        <begin position="3"/>
        <end position="60"/>
    </location>
</feature>
<keyword evidence="4" id="KW-0804">Transcription</keyword>
<dbReference type="PRINTS" id="PR00039">
    <property type="entry name" value="HTHLYSR"/>
</dbReference>
<evidence type="ECO:0000256" key="1">
    <source>
        <dbReference type="ARBA" id="ARBA00009437"/>
    </source>
</evidence>
<reference evidence="6 7" key="1">
    <citation type="submission" date="2020-04" db="EMBL/GenBank/DDBJ databases">
        <title>Azohydromonas sp. isolated from soil.</title>
        <authorList>
            <person name="Dahal R.H."/>
        </authorList>
    </citation>
    <scope>NUCLEOTIDE SEQUENCE [LARGE SCALE GENOMIC DNA]</scope>
    <source>
        <strain evidence="6 7">G-1-1-14</strain>
    </source>
</reference>
<dbReference type="InterPro" id="IPR005119">
    <property type="entry name" value="LysR_subst-bd"/>
</dbReference>
<dbReference type="EMBL" id="JABBFW010000008">
    <property type="protein sequence ID" value="NML15929.1"/>
    <property type="molecule type" value="Genomic_DNA"/>
</dbReference>
<evidence type="ECO:0000259" key="5">
    <source>
        <dbReference type="PROSITE" id="PS50931"/>
    </source>
</evidence>
<dbReference type="Pfam" id="PF03466">
    <property type="entry name" value="LysR_substrate"/>
    <property type="match status" value="1"/>
</dbReference>
<dbReference type="GO" id="GO:0003700">
    <property type="term" value="F:DNA-binding transcription factor activity"/>
    <property type="evidence" value="ECO:0007669"/>
    <property type="project" value="InterPro"/>
</dbReference>
<dbReference type="PANTHER" id="PTHR30346">
    <property type="entry name" value="TRANSCRIPTIONAL DUAL REGULATOR HCAR-RELATED"/>
    <property type="match status" value="1"/>
</dbReference>
<dbReference type="Proteomes" id="UP000574067">
    <property type="component" value="Unassembled WGS sequence"/>
</dbReference>
<name>A0A848FBX2_9BURK</name>
<dbReference type="InterPro" id="IPR036388">
    <property type="entry name" value="WH-like_DNA-bd_sf"/>
</dbReference>
<comment type="similarity">
    <text evidence="1">Belongs to the LysR transcriptional regulatory family.</text>
</comment>
<keyword evidence="3" id="KW-0238">DNA-binding</keyword>
<evidence type="ECO:0000256" key="2">
    <source>
        <dbReference type="ARBA" id="ARBA00023015"/>
    </source>
</evidence>
<dbReference type="Gene3D" id="1.10.10.10">
    <property type="entry name" value="Winged helix-like DNA-binding domain superfamily/Winged helix DNA-binding domain"/>
    <property type="match status" value="1"/>
</dbReference>
<accession>A0A848FBX2</accession>
<dbReference type="InterPro" id="IPR000847">
    <property type="entry name" value="LysR_HTH_N"/>
</dbReference>